<dbReference type="HOGENOM" id="CLU_2642535_0_0_1"/>
<protein>
    <submittedName>
        <fullName evidence="1">Uncharacterized protein</fullName>
    </submittedName>
</protein>
<gene>
    <name evidence="1" type="ORF">OSTLU_31404</name>
</gene>
<dbReference type="Gramene" id="ABO95905">
    <property type="protein sequence ID" value="ABO95905"/>
    <property type="gene ID" value="OSTLU_31404"/>
</dbReference>
<proteinExistence type="predicted"/>
<organism evidence="1 2">
    <name type="scientific">Ostreococcus lucimarinus (strain CCE9901)</name>
    <dbReference type="NCBI Taxonomy" id="436017"/>
    <lineage>
        <taxon>Eukaryota</taxon>
        <taxon>Viridiplantae</taxon>
        <taxon>Chlorophyta</taxon>
        <taxon>Mamiellophyceae</taxon>
        <taxon>Mamiellales</taxon>
        <taxon>Bathycoccaceae</taxon>
        <taxon>Ostreococcus</taxon>
    </lineage>
</organism>
<reference evidence="1 2" key="1">
    <citation type="journal article" date="2007" name="Proc. Natl. Acad. Sci. U.S.A.">
        <title>The tiny eukaryote Ostreococcus provides genomic insights into the paradox of plankton speciation.</title>
        <authorList>
            <person name="Palenik B."/>
            <person name="Grimwood J."/>
            <person name="Aerts A."/>
            <person name="Rouze P."/>
            <person name="Salamov A."/>
            <person name="Putnam N."/>
            <person name="Dupont C."/>
            <person name="Jorgensen R."/>
            <person name="Derelle E."/>
            <person name="Rombauts S."/>
            <person name="Zhou K."/>
            <person name="Otillar R."/>
            <person name="Merchant S.S."/>
            <person name="Podell S."/>
            <person name="Gaasterland T."/>
            <person name="Napoli C."/>
            <person name="Gendler K."/>
            <person name="Manuell A."/>
            <person name="Tai V."/>
            <person name="Vallon O."/>
            <person name="Piganeau G."/>
            <person name="Jancek S."/>
            <person name="Heijde M."/>
            <person name="Jabbari K."/>
            <person name="Bowler C."/>
            <person name="Lohr M."/>
            <person name="Robbens S."/>
            <person name="Werner G."/>
            <person name="Dubchak I."/>
            <person name="Pazour G.J."/>
            <person name="Ren Q."/>
            <person name="Paulsen I."/>
            <person name="Delwiche C."/>
            <person name="Schmutz J."/>
            <person name="Rokhsar D."/>
            <person name="Van de Peer Y."/>
            <person name="Moreau H."/>
            <person name="Grigoriev I.V."/>
        </authorList>
    </citation>
    <scope>NUCLEOTIDE SEQUENCE [LARGE SCALE GENOMIC DNA]</scope>
    <source>
        <strain evidence="1 2">CCE9901</strain>
    </source>
</reference>
<dbReference type="KEGG" id="olu:OSTLU_31404"/>
<evidence type="ECO:0000313" key="1">
    <source>
        <dbReference type="EMBL" id="ABO95905.1"/>
    </source>
</evidence>
<dbReference type="Proteomes" id="UP000001568">
    <property type="component" value="Chromosome 4"/>
</dbReference>
<evidence type="ECO:0000313" key="2">
    <source>
        <dbReference type="Proteomes" id="UP000001568"/>
    </source>
</evidence>
<sequence>MNQAQKDRVKEIAEWLSESDAGRALWHIHFGRPMAENQPGAPGTLTPNRTISVALESEDVDIYGDIDKLREQLKDFY</sequence>
<dbReference type="GeneID" id="5001273"/>
<accession>A4RWP0</accession>
<name>A4RWP0_OSTLU</name>
<dbReference type="EMBL" id="CP000584">
    <property type="protein sequence ID" value="ABO95905.1"/>
    <property type="molecule type" value="Genomic_DNA"/>
</dbReference>
<keyword evidence="2" id="KW-1185">Reference proteome</keyword>
<dbReference type="AlphaFoldDB" id="A4RWP0"/>
<dbReference type="RefSeq" id="XP_001417612.1">
    <property type="nucleotide sequence ID" value="XM_001417575.1"/>
</dbReference>